<dbReference type="EMBL" id="BARU01017546">
    <property type="protein sequence ID" value="GAH60920.1"/>
    <property type="molecule type" value="Genomic_DNA"/>
</dbReference>
<keyword evidence="1" id="KW-0472">Membrane</keyword>
<organism evidence="2">
    <name type="scientific">marine sediment metagenome</name>
    <dbReference type="NCBI Taxonomy" id="412755"/>
    <lineage>
        <taxon>unclassified sequences</taxon>
        <taxon>metagenomes</taxon>
        <taxon>ecological metagenomes</taxon>
    </lineage>
</organism>
<reference evidence="2" key="1">
    <citation type="journal article" date="2014" name="Front. Microbiol.">
        <title>High frequency of phylogenetically diverse reductive dehalogenase-homologous genes in deep subseafloor sedimentary metagenomes.</title>
        <authorList>
            <person name="Kawai M."/>
            <person name="Futagami T."/>
            <person name="Toyoda A."/>
            <person name="Takaki Y."/>
            <person name="Nishi S."/>
            <person name="Hori S."/>
            <person name="Arai W."/>
            <person name="Tsubouchi T."/>
            <person name="Morono Y."/>
            <person name="Uchiyama I."/>
            <person name="Ito T."/>
            <person name="Fujiyama A."/>
            <person name="Inagaki F."/>
            <person name="Takami H."/>
        </authorList>
    </citation>
    <scope>NUCLEOTIDE SEQUENCE</scope>
    <source>
        <strain evidence="2">Expedition CK06-06</strain>
    </source>
</reference>
<feature type="non-terminal residue" evidence="2">
    <location>
        <position position="1"/>
    </location>
</feature>
<keyword evidence="1" id="KW-1133">Transmembrane helix</keyword>
<proteinExistence type="predicted"/>
<dbReference type="AlphaFoldDB" id="X1HV17"/>
<evidence type="ECO:0008006" key="3">
    <source>
        <dbReference type="Google" id="ProtNLM"/>
    </source>
</evidence>
<evidence type="ECO:0000313" key="2">
    <source>
        <dbReference type="EMBL" id="GAH60920.1"/>
    </source>
</evidence>
<evidence type="ECO:0000256" key="1">
    <source>
        <dbReference type="SAM" id="Phobius"/>
    </source>
</evidence>
<name>X1HV17_9ZZZZ</name>
<gene>
    <name evidence="2" type="ORF">S03H2_29090</name>
</gene>
<accession>X1HV17</accession>
<sequence>TLELKIFYLFPAVFGILLGMVFSDSFNIIIFIICIILILAGLLLYFFNTKPIIFDKNKGYMWKGKIKDYPYQIIENNKIKCISLNQIYAIQLLRSSVGWVVSYEINLVLKDGKRYDVIGHYNLEKIKEDTETLSKFLQIPLWDITYFKKWNY</sequence>
<keyword evidence="1" id="KW-0812">Transmembrane</keyword>
<protein>
    <recommendedName>
        <fullName evidence="3">DUF304 domain-containing protein</fullName>
    </recommendedName>
</protein>
<feature type="transmembrane region" description="Helical" evidence="1">
    <location>
        <begin position="7"/>
        <end position="22"/>
    </location>
</feature>
<comment type="caution">
    <text evidence="2">The sequence shown here is derived from an EMBL/GenBank/DDBJ whole genome shotgun (WGS) entry which is preliminary data.</text>
</comment>
<feature type="transmembrane region" description="Helical" evidence="1">
    <location>
        <begin position="28"/>
        <end position="47"/>
    </location>
</feature>